<dbReference type="Gene3D" id="2.40.10.350">
    <property type="entry name" value="Rod shape-determining protein MreC, domain 2"/>
    <property type="match status" value="1"/>
</dbReference>
<comment type="caution">
    <text evidence="7">The sequence shown here is derived from an EMBL/GenBank/DDBJ whole genome shotgun (WGS) entry which is preliminary data.</text>
</comment>
<evidence type="ECO:0000259" key="6">
    <source>
        <dbReference type="Pfam" id="PF04085"/>
    </source>
</evidence>
<dbReference type="NCBIfam" id="NF010532">
    <property type="entry name" value="PRK13922.9-3"/>
    <property type="match status" value="1"/>
</dbReference>
<dbReference type="AlphaFoldDB" id="A0A2W7IJU8"/>
<evidence type="ECO:0000256" key="1">
    <source>
        <dbReference type="ARBA" id="ARBA00009369"/>
    </source>
</evidence>
<organism evidence="7 8">
    <name type="scientific">Mesonia algae</name>
    <dbReference type="NCBI Taxonomy" id="213248"/>
    <lineage>
        <taxon>Bacteria</taxon>
        <taxon>Pseudomonadati</taxon>
        <taxon>Bacteroidota</taxon>
        <taxon>Flavobacteriia</taxon>
        <taxon>Flavobacteriales</taxon>
        <taxon>Flavobacteriaceae</taxon>
        <taxon>Mesonia</taxon>
    </lineage>
</organism>
<keyword evidence="8" id="KW-1185">Reference proteome</keyword>
<evidence type="ECO:0000256" key="5">
    <source>
        <dbReference type="PIRNR" id="PIRNR038471"/>
    </source>
</evidence>
<dbReference type="InterPro" id="IPR042177">
    <property type="entry name" value="Cell/Rod_1"/>
</dbReference>
<evidence type="ECO:0000313" key="8">
    <source>
        <dbReference type="Proteomes" id="UP000249542"/>
    </source>
</evidence>
<gene>
    <name evidence="7" type="ORF">LX95_02009</name>
</gene>
<keyword evidence="3 5" id="KW-0133">Cell shape</keyword>
<comment type="similarity">
    <text evidence="1 5">Belongs to the MreC family.</text>
</comment>
<evidence type="ECO:0000256" key="2">
    <source>
        <dbReference type="ARBA" id="ARBA00013855"/>
    </source>
</evidence>
<accession>A0A2W7IJU8</accession>
<dbReference type="InterPro" id="IPR055342">
    <property type="entry name" value="MreC_beta-barrel_core"/>
</dbReference>
<dbReference type="GO" id="GO:0005886">
    <property type="term" value="C:plasma membrane"/>
    <property type="evidence" value="ECO:0007669"/>
    <property type="project" value="TreeGrafter"/>
</dbReference>
<dbReference type="Proteomes" id="UP000249542">
    <property type="component" value="Unassembled WGS sequence"/>
</dbReference>
<dbReference type="Gene3D" id="2.40.10.340">
    <property type="entry name" value="Rod shape-determining protein MreC, domain 1"/>
    <property type="match status" value="1"/>
</dbReference>
<reference evidence="7 8" key="1">
    <citation type="submission" date="2018-06" db="EMBL/GenBank/DDBJ databases">
        <title>Genomic Encyclopedia of Archaeal and Bacterial Type Strains, Phase II (KMG-II): from individual species to whole genera.</title>
        <authorList>
            <person name="Goeker M."/>
        </authorList>
    </citation>
    <scope>NUCLEOTIDE SEQUENCE [LARGE SCALE GENOMIC DNA]</scope>
    <source>
        <strain evidence="7 8">DSM 15361</strain>
    </source>
</reference>
<dbReference type="PANTHER" id="PTHR34138">
    <property type="entry name" value="CELL SHAPE-DETERMINING PROTEIN MREC"/>
    <property type="match status" value="1"/>
</dbReference>
<evidence type="ECO:0000313" key="7">
    <source>
        <dbReference type="EMBL" id="PZW39647.1"/>
    </source>
</evidence>
<dbReference type="PANTHER" id="PTHR34138:SF1">
    <property type="entry name" value="CELL SHAPE-DETERMINING PROTEIN MREC"/>
    <property type="match status" value="1"/>
</dbReference>
<sequence length="272" mass="31259">MQQIVNFLIKYKNTLLFLFLFLLSVFFTIQSHSYHKSKFISSANFLTGGIYSWVNNIDMYFNLKEYNERLVDENKFLRENLAALSEKELDSVFLDTASYDAPYKFITAKVIANRYSRLDNFLLVNKGENDSVATDFGVITSRGIVGIVDETSNNYSRVISILNTNSAINVKLKKTNHFGTLKWNGKDPNIVQVEEIPRLAPVKKGDTIHTEGRSLIFPKGIPVGVVENYQLKNNQNYYDINVRLFNDMTNIGYVYLIKNNNQEEIKSLESNE</sequence>
<feature type="domain" description="Rod shape-determining protein MreC beta-barrel core" evidence="6">
    <location>
        <begin position="110"/>
        <end position="258"/>
    </location>
</feature>
<dbReference type="EMBL" id="QKYV01000005">
    <property type="protein sequence ID" value="PZW39647.1"/>
    <property type="molecule type" value="Genomic_DNA"/>
</dbReference>
<evidence type="ECO:0000256" key="4">
    <source>
        <dbReference type="ARBA" id="ARBA00032089"/>
    </source>
</evidence>
<comment type="function">
    <text evidence="5">Involved in formation and maintenance of cell shape.</text>
</comment>
<dbReference type="InterPro" id="IPR042175">
    <property type="entry name" value="Cell/Rod_MreC_2"/>
</dbReference>
<evidence type="ECO:0000256" key="3">
    <source>
        <dbReference type="ARBA" id="ARBA00022960"/>
    </source>
</evidence>
<dbReference type="InterPro" id="IPR007221">
    <property type="entry name" value="MreC"/>
</dbReference>
<name>A0A2W7IJU8_9FLAO</name>
<protein>
    <recommendedName>
        <fullName evidence="2 5">Cell shape-determining protein MreC</fullName>
    </recommendedName>
    <alternativeName>
        <fullName evidence="4 5">Cell shape protein MreC</fullName>
    </alternativeName>
</protein>
<dbReference type="Pfam" id="PF04085">
    <property type="entry name" value="MreC"/>
    <property type="match status" value="1"/>
</dbReference>
<proteinExistence type="inferred from homology"/>
<dbReference type="PIRSF" id="PIRSF038471">
    <property type="entry name" value="MreC"/>
    <property type="match status" value="1"/>
</dbReference>
<dbReference type="GO" id="GO:0008360">
    <property type="term" value="P:regulation of cell shape"/>
    <property type="evidence" value="ECO:0007669"/>
    <property type="project" value="UniProtKB-KW"/>
</dbReference>
<dbReference type="RefSeq" id="WP_111541295.1">
    <property type="nucleotide sequence ID" value="NZ_QKYV01000005.1"/>
</dbReference>